<dbReference type="OrthoDB" id="2148418at2759"/>
<dbReference type="InterPro" id="IPR019734">
    <property type="entry name" value="TPR_rpt"/>
</dbReference>
<sequence>MSEISNQVQAYKLDISDQNSLKPQEEEYKQMEKLILKSNKLGMEYLKIEKKADCLELLKKCEKLLLSEYNKSQQNFVINKLLAITYNNLGCYYRKDEKPNVALNYLKKSLMIEVYSVHDSTTIASTHLNICAILSRLNKHDIASEHAKIAIELLDLAKNSVIKKEEIQSLNEKLKNQNDNETQKILNQKLRVYKDIMNMLVLSYYNLGIEQEHLKSYGNSITAYQAGHEIAQNELGENHKMTQILLENIKLLHKVQQSKEQKESAKIQKRQKIYEEGFHSYIKHHINVQTDLNQDQVDKFFQETYCQKANQTKTQIQKIRNTQSISPHSRMKSRILEDGSFKTIENNPSNQFQKLNILNRAQTVLKSRNEQQQYNQIGNQNITSRNAQNKNIKSNFMNLRLKGQEQYQNESFNSIMNRTTVKSTNNVKAQDQNTNGFIQQTKEVDKLPFIQNKAQNGQNIIQQVKQQNEDQNRNLNENNMEQQLNNFEAKKYLMLNTYGVYDKFMHTRIKNASRYKKNTIDIDINNSGYNAFNNLTKETTFSTNIKADQINERSRTVSTRNNQNLYNHQNTFDFFTNNSPKIIQTKQDQKYFTNNQHTNTNQEQQNSNEYIKMNTTFNTHHTQDKNNCLYTERNFNNPLITEKYNPICTEQQRTINSRQKDIENLQGQVRKSLNFNENSFKQFDENQPDLREQEIQECLEKLVDLYQNQSQSIISPTFSQEIIPNQSPQQQKNLNNQGEKLQLENQFIVFEQQQKLSKEQKKPKSLIHNKNDTLQNDIKNQKQQDLTYNNQIYQIQGLGEQLSPYLQICYQPSNQIQNSGGNLFSHSYLNQPSFRIAPNQNSQVQQQATLKDELDVVRIRDSETQSIKLKQKQNNLQQKQQFDIFSAKQNRVLIKRPDSHQENQIDLTIRQKRQQNMMRNIEENIRFCQNNSKNITLNPIQNNNKEQSNKNSQIRQLSVNQRNNRQIQLQELQQEQQMKENHIQTNQVQLKHKQQVNNTIKETNETYQNNLTQSLIEEQNVNNQKQ</sequence>
<dbReference type="SUPFAM" id="SSF48452">
    <property type="entry name" value="TPR-like"/>
    <property type="match status" value="1"/>
</dbReference>
<dbReference type="STRING" id="312017.Q23C01"/>
<dbReference type="EMBL" id="GG662718">
    <property type="protein sequence ID" value="EAR93967.2"/>
    <property type="molecule type" value="Genomic_DNA"/>
</dbReference>
<dbReference type="Proteomes" id="UP000009168">
    <property type="component" value="Unassembled WGS sequence"/>
</dbReference>
<dbReference type="GeneID" id="7843651"/>
<dbReference type="Gene3D" id="1.25.40.10">
    <property type="entry name" value="Tetratricopeptide repeat domain"/>
    <property type="match status" value="1"/>
</dbReference>
<dbReference type="InterPro" id="IPR011990">
    <property type="entry name" value="TPR-like_helical_dom_sf"/>
</dbReference>
<evidence type="ECO:0000313" key="2">
    <source>
        <dbReference type="EMBL" id="EAR93967.2"/>
    </source>
</evidence>
<dbReference type="RefSeq" id="XP_001014212.2">
    <property type="nucleotide sequence ID" value="XM_001014212.2"/>
</dbReference>
<dbReference type="KEGG" id="tet:TTHERM_00225810"/>
<dbReference type="InParanoid" id="Q23C01"/>
<feature type="coiled-coil region" evidence="1">
    <location>
        <begin position="157"/>
        <end position="191"/>
    </location>
</feature>
<organism evidence="2 3">
    <name type="scientific">Tetrahymena thermophila (strain SB210)</name>
    <dbReference type="NCBI Taxonomy" id="312017"/>
    <lineage>
        <taxon>Eukaryota</taxon>
        <taxon>Sar</taxon>
        <taxon>Alveolata</taxon>
        <taxon>Ciliophora</taxon>
        <taxon>Intramacronucleata</taxon>
        <taxon>Oligohymenophorea</taxon>
        <taxon>Hymenostomatida</taxon>
        <taxon>Tetrahymenina</taxon>
        <taxon>Tetrahymenidae</taxon>
        <taxon>Tetrahymena</taxon>
    </lineage>
</organism>
<keyword evidence="3" id="KW-1185">Reference proteome</keyword>
<proteinExistence type="predicted"/>
<evidence type="ECO:0000313" key="3">
    <source>
        <dbReference type="Proteomes" id="UP000009168"/>
    </source>
</evidence>
<protein>
    <submittedName>
        <fullName evidence="2">Tetratricopeptide repeat protein</fullName>
    </submittedName>
</protein>
<evidence type="ECO:0000256" key="1">
    <source>
        <dbReference type="SAM" id="Coils"/>
    </source>
</evidence>
<dbReference type="SMART" id="SM00028">
    <property type="entry name" value="TPR"/>
    <property type="match status" value="3"/>
</dbReference>
<dbReference type="HOGENOM" id="CLU_295201_0_0_1"/>
<reference evidence="3" key="1">
    <citation type="journal article" date="2006" name="PLoS Biol.">
        <title>Macronuclear genome sequence of the ciliate Tetrahymena thermophila, a model eukaryote.</title>
        <authorList>
            <person name="Eisen J.A."/>
            <person name="Coyne R.S."/>
            <person name="Wu M."/>
            <person name="Wu D."/>
            <person name="Thiagarajan M."/>
            <person name="Wortman J.R."/>
            <person name="Badger J.H."/>
            <person name="Ren Q."/>
            <person name="Amedeo P."/>
            <person name="Jones K.M."/>
            <person name="Tallon L.J."/>
            <person name="Delcher A.L."/>
            <person name="Salzberg S.L."/>
            <person name="Silva J.C."/>
            <person name="Haas B.J."/>
            <person name="Majoros W.H."/>
            <person name="Farzad M."/>
            <person name="Carlton J.M."/>
            <person name="Smith R.K. Jr."/>
            <person name="Garg J."/>
            <person name="Pearlman R.E."/>
            <person name="Karrer K.M."/>
            <person name="Sun L."/>
            <person name="Manning G."/>
            <person name="Elde N.C."/>
            <person name="Turkewitz A.P."/>
            <person name="Asai D.J."/>
            <person name="Wilkes D.E."/>
            <person name="Wang Y."/>
            <person name="Cai H."/>
            <person name="Collins K."/>
            <person name="Stewart B.A."/>
            <person name="Lee S.R."/>
            <person name="Wilamowska K."/>
            <person name="Weinberg Z."/>
            <person name="Ruzzo W.L."/>
            <person name="Wloga D."/>
            <person name="Gaertig J."/>
            <person name="Frankel J."/>
            <person name="Tsao C.-C."/>
            <person name="Gorovsky M.A."/>
            <person name="Keeling P.J."/>
            <person name="Waller R.F."/>
            <person name="Patron N.J."/>
            <person name="Cherry J.M."/>
            <person name="Stover N.A."/>
            <person name="Krieger C.J."/>
            <person name="del Toro C."/>
            <person name="Ryder H.F."/>
            <person name="Williamson S.C."/>
            <person name="Barbeau R.A."/>
            <person name="Hamilton E.P."/>
            <person name="Orias E."/>
        </authorList>
    </citation>
    <scope>NUCLEOTIDE SEQUENCE [LARGE SCALE GENOMIC DNA]</scope>
    <source>
        <strain evidence="3">SB210</strain>
    </source>
</reference>
<feature type="coiled-coil region" evidence="1">
    <location>
        <begin position="454"/>
        <end position="485"/>
    </location>
</feature>
<dbReference type="AlphaFoldDB" id="Q23C01"/>
<keyword evidence="1" id="KW-0175">Coiled coil</keyword>
<gene>
    <name evidence="2" type="ORF">TTHERM_00225810</name>
</gene>
<accession>Q23C01</accession>
<name>Q23C01_TETTS</name>